<keyword evidence="3" id="KW-1185">Reference proteome</keyword>
<dbReference type="Proteomes" id="UP000189703">
    <property type="component" value="Unplaced"/>
</dbReference>
<organism evidence="3 4">
    <name type="scientific">Nelumbo nucifera</name>
    <name type="common">Sacred lotus</name>
    <dbReference type="NCBI Taxonomy" id="4432"/>
    <lineage>
        <taxon>Eukaryota</taxon>
        <taxon>Viridiplantae</taxon>
        <taxon>Streptophyta</taxon>
        <taxon>Embryophyta</taxon>
        <taxon>Tracheophyta</taxon>
        <taxon>Spermatophyta</taxon>
        <taxon>Magnoliopsida</taxon>
        <taxon>Proteales</taxon>
        <taxon>Nelumbonaceae</taxon>
        <taxon>Nelumbo</taxon>
    </lineage>
</organism>
<dbReference type="AlphaFoldDB" id="A0A1U7YXR7"/>
<feature type="domain" description="LysM" evidence="2">
    <location>
        <begin position="107"/>
        <end position="154"/>
    </location>
</feature>
<dbReference type="PANTHER" id="PTHR33734">
    <property type="entry name" value="LYSM DOMAIN-CONTAINING GPI-ANCHORED PROTEIN 2"/>
    <property type="match status" value="1"/>
</dbReference>
<sequence length="363" mass="38896">MKMRKSDKLPLLIAYLSVFAITARAQSFKCSGSTTKCQALAGYISPNKTTLADIQTMFGVVRLQPLLGANSLPLNTTSEYSVAAGETIKIPFPCTCDNGTGVSDRVPVYKIKKNDGLYHIAAEVFSGLVQYPQIAAVNNISNVDLIKEGDELRIPLPCSCDNVDGLQVVHYAHVVANGSSVEQIAQKFGTSNTTLLSLNGITNPKDLKAGQVLDVPLRACASKVRNDSLDYPLSVANGTYTLTANNCVQCKCDSSNNFTLQCEPSSSKEIKVYGWSQCPAMQCSGLNNLTLGNPTVNSSCGRTVCAYAGYTNATIFTVLDLENTCSSSSPSGNFASKISSEGSTWRLIFISLHMSLLCFGLVW</sequence>
<dbReference type="OMA" id="NVCNAGM"/>
<dbReference type="KEGG" id="nnu:104587107"/>
<accession>A0A1U7YXR7</accession>
<dbReference type="Gene3D" id="3.10.350.10">
    <property type="entry name" value="LysM domain"/>
    <property type="match status" value="2"/>
</dbReference>
<dbReference type="GO" id="GO:0008061">
    <property type="term" value="F:chitin binding"/>
    <property type="evidence" value="ECO:0000318"/>
    <property type="project" value="GO_Central"/>
</dbReference>
<dbReference type="RefSeq" id="XP_010242867.1">
    <property type="nucleotide sequence ID" value="XM_010244565.2"/>
</dbReference>
<dbReference type="GeneID" id="104587107"/>
<feature type="chain" id="PRO_5010579726" evidence="1">
    <location>
        <begin position="26"/>
        <end position="363"/>
    </location>
</feature>
<dbReference type="SMART" id="SM00257">
    <property type="entry name" value="LysM"/>
    <property type="match status" value="2"/>
</dbReference>
<evidence type="ECO:0000259" key="2">
    <source>
        <dbReference type="PROSITE" id="PS51782"/>
    </source>
</evidence>
<dbReference type="PANTHER" id="PTHR33734:SF11">
    <property type="entry name" value="LYSM DOMAIN-CONTAINING GPI-ANCHORED PROTEIN 2"/>
    <property type="match status" value="1"/>
</dbReference>
<dbReference type="InParanoid" id="A0A1U7YXR7"/>
<feature type="domain" description="LysM" evidence="2">
    <location>
        <begin position="171"/>
        <end position="215"/>
    </location>
</feature>
<dbReference type="SUPFAM" id="SSF54106">
    <property type="entry name" value="LysM domain"/>
    <property type="match status" value="2"/>
</dbReference>
<evidence type="ECO:0000313" key="4">
    <source>
        <dbReference type="RefSeq" id="XP_010242867.1"/>
    </source>
</evidence>
<name>A0A1U7YXR7_NELNU</name>
<dbReference type="InterPro" id="IPR036779">
    <property type="entry name" value="LysM_dom_sf"/>
</dbReference>
<dbReference type="eggNOG" id="ENOG502QQ9K">
    <property type="taxonomic scope" value="Eukaryota"/>
</dbReference>
<dbReference type="CDD" id="cd00118">
    <property type="entry name" value="LysM"/>
    <property type="match status" value="1"/>
</dbReference>
<gene>
    <name evidence="4" type="primary">LOC104587107</name>
</gene>
<evidence type="ECO:0000313" key="3">
    <source>
        <dbReference type="Proteomes" id="UP000189703"/>
    </source>
</evidence>
<protein>
    <submittedName>
        <fullName evidence="4">LysM domain-containing GPI-anchored protein 2-like</fullName>
    </submittedName>
</protein>
<evidence type="ECO:0000256" key="1">
    <source>
        <dbReference type="SAM" id="SignalP"/>
    </source>
</evidence>
<dbReference type="InterPro" id="IPR018392">
    <property type="entry name" value="LysM"/>
</dbReference>
<dbReference type="OrthoDB" id="2107166at2759"/>
<dbReference type="FunCoup" id="A0A1U7YXR7">
    <property type="interactions" value="1089"/>
</dbReference>
<dbReference type="Pfam" id="PF01476">
    <property type="entry name" value="LysM"/>
    <property type="match status" value="2"/>
</dbReference>
<keyword evidence="1" id="KW-0732">Signal</keyword>
<reference evidence="4" key="1">
    <citation type="submission" date="2025-08" db="UniProtKB">
        <authorList>
            <consortium name="RefSeq"/>
        </authorList>
    </citation>
    <scope>IDENTIFICATION</scope>
</reference>
<dbReference type="PROSITE" id="PS51782">
    <property type="entry name" value="LYSM"/>
    <property type="match status" value="2"/>
</dbReference>
<proteinExistence type="predicted"/>
<feature type="signal peptide" evidence="1">
    <location>
        <begin position="1"/>
        <end position="25"/>
    </location>
</feature>